<evidence type="ECO:0000259" key="2">
    <source>
        <dbReference type="Pfam" id="PF08533"/>
    </source>
</evidence>
<evidence type="ECO:0000313" key="3">
    <source>
        <dbReference type="EMBL" id="MFC7062043.1"/>
    </source>
</evidence>
<dbReference type="EMBL" id="JBHSZV010000022">
    <property type="protein sequence ID" value="MFC7062043.1"/>
    <property type="molecule type" value="Genomic_DNA"/>
</dbReference>
<dbReference type="Pfam" id="PF08533">
    <property type="entry name" value="Glyco_hydro_42C"/>
    <property type="match status" value="1"/>
</dbReference>
<evidence type="ECO:0000313" key="4">
    <source>
        <dbReference type="Proteomes" id="UP001596410"/>
    </source>
</evidence>
<keyword evidence="4" id="KW-1185">Reference proteome</keyword>
<dbReference type="Proteomes" id="UP001596410">
    <property type="component" value="Unassembled WGS sequence"/>
</dbReference>
<dbReference type="InterPro" id="IPR003476">
    <property type="entry name" value="Glyco_hydro_42"/>
</dbReference>
<feature type="domain" description="Beta-galactosidase trimerisation" evidence="1">
    <location>
        <begin position="2"/>
        <end position="126"/>
    </location>
</feature>
<name>A0ABW2EIC1_9BACI</name>
<dbReference type="InterPro" id="IPR013739">
    <property type="entry name" value="Beta_galactosidase_C"/>
</dbReference>
<proteinExistence type="predicted"/>
<dbReference type="RefSeq" id="WP_204708947.1">
    <property type="nucleotide sequence ID" value="NZ_JBHSZV010000022.1"/>
</dbReference>
<dbReference type="Pfam" id="PF08532">
    <property type="entry name" value="Glyco_hydro_42M"/>
    <property type="match status" value="1"/>
</dbReference>
<organism evidence="3 4">
    <name type="scientific">Halobacillus seohaensis</name>
    <dbReference type="NCBI Taxonomy" id="447421"/>
    <lineage>
        <taxon>Bacteria</taxon>
        <taxon>Bacillati</taxon>
        <taxon>Bacillota</taxon>
        <taxon>Bacilli</taxon>
        <taxon>Bacillales</taxon>
        <taxon>Bacillaceae</taxon>
        <taxon>Halobacillus</taxon>
    </lineage>
</organism>
<sequence length="175" mass="19910">MGTVIFSFRAGVKDSDNNVRLGEILPGPVRSMIGARVDEIESLTKEHKLKGNGEFANVSAEISVWRDLLIAEEAEVLYQYSDQFYDQYAAVTRNYFGKGTVFYIGGGLNKEPLEIMAKSIVESNNIQYVQSPDQVEVYQREIDDETYEFVMNHSDELKSYQGEELKAFESKIIKK</sequence>
<dbReference type="InterPro" id="IPR013738">
    <property type="entry name" value="Beta_galactosidase_Trimer"/>
</dbReference>
<dbReference type="SUPFAM" id="SSF52317">
    <property type="entry name" value="Class I glutamine amidotransferase-like"/>
    <property type="match status" value="1"/>
</dbReference>
<protein>
    <submittedName>
        <fullName evidence="3">Beta-galactosidase trimerization domain-containing protein</fullName>
    </submittedName>
</protein>
<dbReference type="PANTHER" id="PTHR36447:SF1">
    <property type="entry name" value="BETA-GALACTOSIDASE GANA"/>
    <property type="match status" value="1"/>
</dbReference>
<dbReference type="Gene3D" id="3.40.50.880">
    <property type="match status" value="1"/>
</dbReference>
<feature type="domain" description="Beta-galactosidase C-terminal" evidence="2">
    <location>
        <begin position="135"/>
        <end position="174"/>
    </location>
</feature>
<comment type="caution">
    <text evidence="3">The sequence shown here is derived from an EMBL/GenBank/DDBJ whole genome shotgun (WGS) entry which is preliminary data.</text>
</comment>
<evidence type="ECO:0000259" key="1">
    <source>
        <dbReference type="Pfam" id="PF08532"/>
    </source>
</evidence>
<dbReference type="PANTHER" id="PTHR36447">
    <property type="entry name" value="BETA-GALACTOSIDASE GANA"/>
    <property type="match status" value="1"/>
</dbReference>
<accession>A0ABW2EIC1</accession>
<reference evidence="4" key="1">
    <citation type="journal article" date="2019" name="Int. J. Syst. Evol. Microbiol.">
        <title>The Global Catalogue of Microorganisms (GCM) 10K type strain sequencing project: providing services to taxonomists for standard genome sequencing and annotation.</title>
        <authorList>
            <consortium name="The Broad Institute Genomics Platform"/>
            <consortium name="The Broad Institute Genome Sequencing Center for Infectious Disease"/>
            <person name="Wu L."/>
            <person name="Ma J."/>
        </authorList>
    </citation>
    <scope>NUCLEOTIDE SEQUENCE [LARGE SCALE GENOMIC DNA]</scope>
    <source>
        <strain evidence="4">CGMCC 4.1621</strain>
    </source>
</reference>
<dbReference type="InterPro" id="IPR029062">
    <property type="entry name" value="Class_I_gatase-like"/>
</dbReference>
<gene>
    <name evidence="3" type="ORF">ACFQIC_09240</name>
</gene>